<feature type="domain" description="CCHC-type" evidence="3">
    <location>
        <begin position="102"/>
        <end position="115"/>
    </location>
</feature>
<keyword evidence="1" id="KW-0479">Metal-binding</keyword>
<comment type="caution">
    <text evidence="4">The sequence shown here is derived from an EMBL/GenBank/DDBJ whole genome shotgun (WGS) entry which is preliminary data.</text>
</comment>
<dbReference type="InParanoid" id="A0A200PSV5"/>
<dbReference type="Proteomes" id="UP000195402">
    <property type="component" value="Unassembled WGS sequence"/>
</dbReference>
<proteinExistence type="predicted"/>
<dbReference type="EMBL" id="MVGT01004132">
    <property type="protein sequence ID" value="OVA01317.1"/>
    <property type="molecule type" value="Genomic_DNA"/>
</dbReference>
<name>A0A200PSV5_MACCD</name>
<feature type="compositionally biased region" description="Low complexity" evidence="2">
    <location>
        <begin position="41"/>
        <end position="93"/>
    </location>
</feature>
<sequence>MLERGCEVLQRRQEIATQRRGANQFQQQNQFGGGKRHKVQGESSQVQRQQPQQQRAAPQGSAPQQPNRPQGNQNQEQLWPQQQQQSRPQQQQPPRDDGRFQCWNCGERGHVKWNCSRGDRPQTGGVTQRRMFAMAQGDARASDDVIEGRILLYDFWVSRYPETSSFFQWEVFGTGNTYREVYSTT</sequence>
<protein>
    <submittedName>
        <fullName evidence="4">Zinc finger protein</fullName>
    </submittedName>
</protein>
<feature type="compositionally biased region" description="Low complexity" evidence="2">
    <location>
        <begin position="18"/>
        <end position="30"/>
    </location>
</feature>
<feature type="region of interest" description="Disordered" evidence="2">
    <location>
        <begin position="15"/>
        <end position="101"/>
    </location>
</feature>
<accession>A0A200PSV5</accession>
<reference evidence="4 5" key="1">
    <citation type="journal article" date="2017" name="Mol. Plant">
        <title>The Genome of Medicinal Plant Macleaya cordata Provides New Insights into Benzylisoquinoline Alkaloids Metabolism.</title>
        <authorList>
            <person name="Liu X."/>
            <person name="Liu Y."/>
            <person name="Huang P."/>
            <person name="Ma Y."/>
            <person name="Qing Z."/>
            <person name="Tang Q."/>
            <person name="Cao H."/>
            <person name="Cheng P."/>
            <person name="Zheng Y."/>
            <person name="Yuan Z."/>
            <person name="Zhou Y."/>
            <person name="Liu J."/>
            <person name="Tang Z."/>
            <person name="Zhuo Y."/>
            <person name="Zhang Y."/>
            <person name="Yu L."/>
            <person name="Huang J."/>
            <person name="Yang P."/>
            <person name="Peng Q."/>
            <person name="Zhang J."/>
            <person name="Jiang W."/>
            <person name="Zhang Z."/>
            <person name="Lin K."/>
            <person name="Ro D.K."/>
            <person name="Chen X."/>
            <person name="Xiong X."/>
            <person name="Shang Y."/>
            <person name="Huang S."/>
            <person name="Zeng J."/>
        </authorList>
    </citation>
    <scope>NUCLEOTIDE SEQUENCE [LARGE SCALE GENOMIC DNA]</scope>
    <source>
        <strain evidence="5">cv. BLH2017</strain>
        <tissue evidence="4">Root</tissue>
    </source>
</reference>
<gene>
    <name evidence="4" type="ORF">BVC80_6655g1</name>
</gene>
<organism evidence="4 5">
    <name type="scientific">Macleaya cordata</name>
    <name type="common">Five-seeded plume-poppy</name>
    <name type="synonym">Bocconia cordata</name>
    <dbReference type="NCBI Taxonomy" id="56857"/>
    <lineage>
        <taxon>Eukaryota</taxon>
        <taxon>Viridiplantae</taxon>
        <taxon>Streptophyta</taxon>
        <taxon>Embryophyta</taxon>
        <taxon>Tracheophyta</taxon>
        <taxon>Spermatophyta</taxon>
        <taxon>Magnoliopsida</taxon>
        <taxon>Ranunculales</taxon>
        <taxon>Papaveraceae</taxon>
        <taxon>Papaveroideae</taxon>
        <taxon>Macleaya</taxon>
    </lineage>
</organism>
<dbReference type="OrthoDB" id="6421622at2759"/>
<evidence type="ECO:0000313" key="4">
    <source>
        <dbReference type="EMBL" id="OVA01317.1"/>
    </source>
</evidence>
<keyword evidence="1" id="KW-0863">Zinc-finger</keyword>
<evidence type="ECO:0000259" key="3">
    <source>
        <dbReference type="PROSITE" id="PS50158"/>
    </source>
</evidence>
<evidence type="ECO:0000256" key="2">
    <source>
        <dbReference type="SAM" id="MobiDB-lite"/>
    </source>
</evidence>
<dbReference type="InterPro" id="IPR036875">
    <property type="entry name" value="Znf_CCHC_sf"/>
</dbReference>
<dbReference type="GO" id="GO:0003676">
    <property type="term" value="F:nucleic acid binding"/>
    <property type="evidence" value="ECO:0007669"/>
    <property type="project" value="InterPro"/>
</dbReference>
<evidence type="ECO:0000313" key="5">
    <source>
        <dbReference type="Proteomes" id="UP000195402"/>
    </source>
</evidence>
<dbReference type="SUPFAM" id="SSF57756">
    <property type="entry name" value="Retrovirus zinc finger-like domains"/>
    <property type="match status" value="1"/>
</dbReference>
<keyword evidence="5" id="KW-1185">Reference proteome</keyword>
<keyword evidence="1" id="KW-0862">Zinc</keyword>
<evidence type="ECO:0000256" key="1">
    <source>
        <dbReference type="PROSITE-ProRule" id="PRU00047"/>
    </source>
</evidence>
<dbReference type="AlphaFoldDB" id="A0A200PSV5"/>
<dbReference type="GO" id="GO:0008270">
    <property type="term" value="F:zinc ion binding"/>
    <property type="evidence" value="ECO:0007669"/>
    <property type="project" value="UniProtKB-KW"/>
</dbReference>
<dbReference type="PROSITE" id="PS50158">
    <property type="entry name" value="ZF_CCHC"/>
    <property type="match status" value="1"/>
</dbReference>
<dbReference type="InterPro" id="IPR001878">
    <property type="entry name" value="Znf_CCHC"/>
</dbReference>